<dbReference type="OrthoDB" id="9811884at2"/>
<dbReference type="EMBL" id="LBNQ01000009">
    <property type="protein sequence ID" value="KKW69229.1"/>
    <property type="molecule type" value="Genomic_DNA"/>
</dbReference>
<evidence type="ECO:0000259" key="1">
    <source>
        <dbReference type="Pfam" id="PF00535"/>
    </source>
</evidence>
<protein>
    <submittedName>
        <fullName evidence="2">Glycosyl transferase family 2</fullName>
    </submittedName>
</protein>
<dbReference type="AlphaFoldDB" id="A0A0U1Q3A7"/>
<evidence type="ECO:0000313" key="2">
    <source>
        <dbReference type="EMBL" id="KKW69229.1"/>
    </source>
</evidence>
<dbReference type="Proteomes" id="UP000050580">
    <property type="component" value="Unassembled WGS sequence"/>
</dbReference>
<dbReference type="PANTHER" id="PTHR22916:SF3">
    <property type="entry name" value="UDP-GLCNAC:BETAGAL BETA-1,3-N-ACETYLGLUCOSAMINYLTRANSFERASE-LIKE PROTEIN 1"/>
    <property type="match status" value="1"/>
</dbReference>
<dbReference type="CDD" id="cd00761">
    <property type="entry name" value="Glyco_tranf_GTA_type"/>
    <property type="match status" value="1"/>
</dbReference>
<dbReference type="SUPFAM" id="SSF53448">
    <property type="entry name" value="Nucleotide-diphospho-sugar transferases"/>
    <property type="match status" value="1"/>
</dbReference>
<sequence length="346" mass="39214">MTGDGGRPWLSVLIPVYNVATYLRECVESVLVQADRGVEILLLDDGSTDGSERIAAHLQTHWPQQITLLRHADNQGLSAARNSLMAAARGRYLWFLDSDDFLLPGAIGQLRACIQSHAPELVLCDFQMWRARPRLKHRLRGESHRRSFAGPARQLAHDRVQLLRGLMLTGQMHAWSKIASRTLWQRSGLQFPRGAYYEDMATMPRLALAARSFAYVPEPWVAYRQREGSILSSTSLVKASDLASALLAFSADYQGHVAHDGVLRNAELEFAIAHLATRNFLGAMRAFSGLPPDQRRENPQVPEQFLAYYQTISPLAPRALLRAYLRRGWWLRYWKVRGWLQTMKAL</sequence>
<reference evidence="2 3" key="1">
    <citation type="submission" date="2015-05" db="EMBL/GenBank/DDBJ databases">
        <title>Draft genome sequence of Lampropedia sp. CT6, isolated from the microbial mat of a hot water spring, located at Manikaran, India.</title>
        <authorList>
            <person name="Tripathi C."/>
            <person name="Rani P."/>
            <person name="Mahato N.K."/>
            <person name="Lal R."/>
        </authorList>
    </citation>
    <scope>NUCLEOTIDE SEQUENCE [LARGE SCALE GENOMIC DNA]</scope>
    <source>
        <strain evidence="2 3">CT6</strain>
    </source>
</reference>
<gene>
    <name evidence="2" type="ORF">AAV94_01945</name>
</gene>
<dbReference type="STRING" id="1610491.AAV94_01945"/>
<comment type="caution">
    <text evidence="2">The sequence shown here is derived from an EMBL/GenBank/DDBJ whole genome shotgun (WGS) entry which is preliminary data.</text>
</comment>
<dbReference type="GO" id="GO:0016758">
    <property type="term" value="F:hexosyltransferase activity"/>
    <property type="evidence" value="ECO:0007669"/>
    <property type="project" value="UniProtKB-ARBA"/>
</dbReference>
<dbReference type="PATRIC" id="fig|1610491.3.peg.404"/>
<dbReference type="RefSeq" id="WP_046740673.1">
    <property type="nucleotide sequence ID" value="NZ_LBNQ01000009.1"/>
</dbReference>
<dbReference type="PANTHER" id="PTHR22916">
    <property type="entry name" value="GLYCOSYLTRANSFERASE"/>
    <property type="match status" value="1"/>
</dbReference>
<dbReference type="InterPro" id="IPR001173">
    <property type="entry name" value="Glyco_trans_2-like"/>
</dbReference>
<dbReference type="Gene3D" id="3.90.550.10">
    <property type="entry name" value="Spore Coat Polysaccharide Biosynthesis Protein SpsA, Chain A"/>
    <property type="match status" value="1"/>
</dbReference>
<dbReference type="InterPro" id="IPR029044">
    <property type="entry name" value="Nucleotide-diphossugar_trans"/>
</dbReference>
<proteinExistence type="predicted"/>
<organism evidence="2 3">
    <name type="scientific">Lampropedia cohaerens</name>
    <dbReference type="NCBI Taxonomy" id="1610491"/>
    <lineage>
        <taxon>Bacteria</taxon>
        <taxon>Pseudomonadati</taxon>
        <taxon>Pseudomonadota</taxon>
        <taxon>Betaproteobacteria</taxon>
        <taxon>Burkholderiales</taxon>
        <taxon>Comamonadaceae</taxon>
        <taxon>Lampropedia</taxon>
    </lineage>
</organism>
<accession>A0A0U1Q3A7</accession>
<name>A0A0U1Q3A7_9BURK</name>
<keyword evidence="2" id="KW-0808">Transferase</keyword>
<feature type="domain" description="Glycosyltransferase 2-like" evidence="1">
    <location>
        <begin position="11"/>
        <end position="141"/>
    </location>
</feature>
<evidence type="ECO:0000313" key="3">
    <source>
        <dbReference type="Proteomes" id="UP000050580"/>
    </source>
</evidence>
<keyword evidence="3" id="KW-1185">Reference proteome</keyword>
<dbReference type="Pfam" id="PF00535">
    <property type="entry name" value="Glycos_transf_2"/>
    <property type="match status" value="1"/>
</dbReference>